<dbReference type="PANTHER" id="PTHR38779">
    <property type="entry name" value="TYPE II SECRETION SYSTEM PROTEIN I-RELATED"/>
    <property type="match status" value="1"/>
</dbReference>
<name>A0A437QZT8_9GAMM</name>
<evidence type="ECO:0000313" key="9">
    <source>
        <dbReference type="Proteomes" id="UP000283077"/>
    </source>
</evidence>
<proteinExistence type="inferred from homology"/>
<dbReference type="GO" id="GO:0015628">
    <property type="term" value="P:protein secretion by the type II secretion system"/>
    <property type="evidence" value="ECO:0007669"/>
    <property type="project" value="UniProtKB-UniRule"/>
</dbReference>
<dbReference type="GO" id="GO:0015627">
    <property type="term" value="C:type II protein secretion system complex"/>
    <property type="evidence" value="ECO:0007669"/>
    <property type="project" value="UniProtKB-UniRule"/>
</dbReference>
<dbReference type="Gene3D" id="3.30.1300.30">
    <property type="entry name" value="GSPII I/J protein-like"/>
    <property type="match status" value="1"/>
</dbReference>
<comment type="similarity">
    <text evidence="6">Belongs to the GSP I family.</text>
</comment>
<evidence type="ECO:0000256" key="6">
    <source>
        <dbReference type="RuleBase" id="RU368030"/>
    </source>
</evidence>
<comment type="caution">
    <text evidence="8">The sequence shown here is derived from an EMBL/GenBank/DDBJ whole genome shotgun (WGS) entry which is preliminary data.</text>
</comment>
<dbReference type="InterPro" id="IPR010052">
    <property type="entry name" value="T2SS_protein-GspI"/>
</dbReference>
<keyword evidence="9" id="KW-1185">Reference proteome</keyword>
<dbReference type="OrthoDB" id="6121517at2"/>
<keyword evidence="6" id="KW-1003">Cell membrane</keyword>
<reference evidence="8 9" key="1">
    <citation type="submission" date="2019-01" db="EMBL/GenBank/DDBJ databases">
        <authorList>
            <person name="Chen W.-M."/>
        </authorList>
    </citation>
    <scope>NUCLEOTIDE SEQUENCE [LARGE SCALE GENOMIC DNA]</scope>
    <source>
        <strain evidence="8 9">KYPC3</strain>
    </source>
</reference>
<dbReference type="Pfam" id="PF02501">
    <property type="entry name" value="T2SSI"/>
    <property type="match status" value="1"/>
</dbReference>
<comment type="subunit">
    <text evidence="6">Type II secretion is composed of four main components: the outer membrane complex, the inner membrane complex, the cytoplasmic secretion ATPase and the periplasm-spanning pseudopilus.</text>
</comment>
<evidence type="ECO:0000256" key="2">
    <source>
        <dbReference type="ARBA" id="ARBA00022481"/>
    </source>
</evidence>
<dbReference type="GO" id="GO:0005886">
    <property type="term" value="C:plasma membrane"/>
    <property type="evidence" value="ECO:0007669"/>
    <property type="project" value="UniProtKB-SubCell"/>
</dbReference>
<comment type="subcellular location">
    <subcellularLocation>
        <location evidence="6">Cell inner membrane</location>
        <topology evidence="6">Single-pass membrane protein</topology>
    </subcellularLocation>
    <subcellularLocation>
        <location evidence="1">Membrane</location>
        <topology evidence="1">Single-pass membrane protein</topology>
    </subcellularLocation>
</comment>
<dbReference type="NCBIfam" id="TIGR01707">
    <property type="entry name" value="gspI"/>
    <property type="match status" value="1"/>
</dbReference>
<feature type="domain" description="Type II secretion system protein GspI C-terminal" evidence="7">
    <location>
        <begin position="25"/>
        <end position="103"/>
    </location>
</feature>
<comment type="PTM">
    <text evidence="6">Cleaved by prepilin peptidase.</text>
</comment>
<evidence type="ECO:0000256" key="1">
    <source>
        <dbReference type="ARBA" id="ARBA00004167"/>
    </source>
</evidence>
<dbReference type="AlphaFoldDB" id="A0A437QZT8"/>
<dbReference type="InterPro" id="IPR045584">
    <property type="entry name" value="Pilin-like"/>
</dbReference>
<evidence type="ECO:0000313" key="8">
    <source>
        <dbReference type="EMBL" id="RVU40009.1"/>
    </source>
</evidence>
<organism evidence="8 9">
    <name type="scientific">Rheinheimera riviphila</name>
    <dbReference type="NCBI Taxonomy" id="1834037"/>
    <lineage>
        <taxon>Bacteria</taxon>
        <taxon>Pseudomonadati</taxon>
        <taxon>Pseudomonadota</taxon>
        <taxon>Gammaproteobacteria</taxon>
        <taxon>Chromatiales</taxon>
        <taxon>Chromatiaceae</taxon>
        <taxon>Rheinheimera</taxon>
    </lineage>
</organism>
<dbReference type="Proteomes" id="UP000283077">
    <property type="component" value="Unassembled WGS sequence"/>
</dbReference>
<keyword evidence="5" id="KW-0472">Membrane</keyword>
<sequence>MAIFAIAGVAVMRATTEHIRAVTQLEEMTIVSFIAENQLQLAKLEKKWPPEKSLQGEVTMANRHWIWVQQSTETPDPNFRQLKVSVSPANEPARVLYSLQTFVGKTDE</sequence>
<dbReference type="InterPro" id="IPR003413">
    <property type="entry name" value="T2SS_GspI_C"/>
</dbReference>
<dbReference type="PANTHER" id="PTHR38779:SF2">
    <property type="entry name" value="TYPE II SECRETION SYSTEM PROTEIN I-RELATED"/>
    <property type="match status" value="1"/>
</dbReference>
<accession>A0A437QZT8</accession>
<evidence type="ECO:0000256" key="5">
    <source>
        <dbReference type="ARBA" id="ARBA00023136"/>
    </source>
</evidence>
<dbReference type="SUPFAM" id="SSF54523">
    <property type="entry name" value="Pili subunits"/>
    <property type="match status" value="1"/>
</dbReference>
<comment type="function">
    <text evidence="6">Component of the type II secretion system required for the energy-dependent secretion of extracellular factors such as proteases and toxins from the periplasm.</text>
</comment>
<evidence type="ECO:0000256" key="3">
    <source>
        <dbReference type="ARBA" id="ARBA00022692"/>
    </source>
</evidence>
<keyword evidence="2 6" id="KW-0488">Methylation</keyword>
<keyword evidence="3" id="KW-0812">Transmembrane</keyword>
<keyword evidence="4" id="KW-1133">Transmembrane helix</keyword>
<evidence type="ECO:0000256" key="4">
    <source>
        <dbReference type="ARBA" id="ARBA00022989"/>
    </source>
</evidence>
<dbReference type="EMBL" id="SACS01000007">
    <property type="protein sequence ID" value="RVU40009.1"/>
    <property type="molecule type" value="Genomic_DNA"/>
</dbReference>
<keyword evidence="6" id="KW-0997">Cell inner membrane</keyword>
<protein>
    <recommendedName>
        <fullName evidence="6">Type II secretion system protein I</fullName>
        <shortName evidence="6">T2SS minor pseudopilin I</shortName>
    </recommendedName>
</protein>
<evidence type="ECO:0000259" key="7">
    <source>
        <dbReference type="Pfam" id="PF02501"/>
    </source>
</evidence>
<gene>
    <name evidence="8" type="primary">gspI</name>
    <name evidence="8" type="ORF">EOE67_08190</name>
</gene>